<dbReference type="Pfam" id="PF07690">
    <property type="entry name" value="MFS_1"/>
    <property type="match status" value="1"/>
</dbReference>
<dbReference type="EMBL" id="FMIK01000029">
    <property type="protein sequence ID" value="SCL94837.1"/>
    <property type="molecule type" value="Genomic_DNA"/>
</dbReference>
<dbReference type="Gene3D" id="1.20.1250.20">
    <property type="entry name" value="MFS general substrate transporter like domains"/>
    <property type="match status" value="1"/>
</dbReference>
<dbReference type="AlphaFoldDB" id="A0AAX2CHS2"/>
<keyword evidence="2" id="KW-0472">Membrane</keyword>
<dbReference type="SUPFAM" id="SSF103473">
    <property type="entry name" value="MFS general substrate transporter"/>
    <property type="match status" value="1"/>
</dbReference>
<sequence>MGLLMSSCSFLLLFISTYLDMSNYFYFFIIAFILDGIGSAFCSGADQAMVYEHLKEKGVEKHYVKIFGIKEALVATALGLSAFIGGFAAASYLSLPFLMQSIAGIVATLAVLRFKESVQEVKVTKNPSMINKLQSGYRVVKKLPYIQFLILFMAIISSSTNSVIMFTQSRFAELELSNSTIGTIYLGSTIISVIISLNVNLVMKFKLNTIATLVMGIFFVGGIFIISSNIILAIIGYYLIYVTIDILEPPLFFTINELVQENVRATVLSFFSTVLSIISLIMFLIYGLTGDIGGYENLIILMLVIHIPLFAFVFYYYKKELLTTNKVDKYI</sequence>
<feature type="transmembrane region" description="Helical" evidence="2">
    <location>
        <begin position="210"/>
        <end position="243"/>
    </location>
</feature>
<dbReference type="Proteomes" id="UP000242164">
    <property type="component" value="Unassembled WGS sequence"/>
</dbReference>
<dbReference type="InterPro" id="IPR053160">
    <property type="entry name" value="MFS_DHA3_Transporter"/>
</dbReference>
<dbReference type="InterPro" id="IPR011701">
    <property type="entry name" value="MFS"/>
</dbReference>
<dbReference type="PANTHER" id="PTHR23530">
    <property type="entry name" value="TRANSPORT PROTEIN-RELATED"/>
    <property type="match status" value="1"/>
</dbReference>
<evidence type="ECO:0000256" key="2">
    <source>
        <dbReference type="SAM" id="Phobius"/>
    </source>
</evidence>
<evidence type="ECO:0000313" key="4">
    <source>
        <dbReference type="Proteomes" id="UP000242164"/>
    </source>
</evidence>
<proteinExistence type="predicted"/>
<evidence type="ECO:0000313" key="3">
    <source>
        <dbReference type="EMBL" id="SCL94837.1"/>
    </source>
</evidence>
<feature type="transmembrane region" description="Helical" evidence="2">
    <location>
        <begin position="97"/>
        <end position="114"/>
    </location>
</feature>
<dbReference type="PANTHER" id="PTHR23530:SF1">
    <property type="entry name" value="PERMEASE, MAJOR FACILITATOR SUPERFAMILY-RELATED"/>
    <property type="match status" value="1"/>
</dbReference>
<feature type="transmembrane region" description="Helical" evidence="2">
    <location>
        <begin position="263"/>
        <end position="286"/>
    </location>
</feature>
<reference evidence="3 4" key="1">
    <citation type="submission" date="2016-08" db="EMBL/GenBank/DDBJ databases">
        <authorList>
            <person name="Loux V."/>
            <person name="Rue O."/>
        </authorList>
    </citation>
    <scope>NUCLEOTIDE SEQUENCE [LARGE SCALE GENOMIC DNA]</scope>
    <source>
        <strain evidence="3 4">AFSSA_08CEB44bac</strain>
    </source>
</reference>
<feature type="transmembrane region" description="Helical" evidence="2">
    <location>
        <begin position="145"/>
        <end position="164"/>
    </location>
</feature>
<dbReference type="InterPro" id="IPR036259">
    <property type="entry name" value="MFS_trans_sf"/>
</dbReference>
<feature type="transmembrane region" description="Helical" evidence="2">
    <location>
        <begin position="298"/>
        <end position="317"/>
    </location>
</feature>
<name>A0AAX2CHS2_9BACI</name>
<comment type="caution">
    <text evidence="3">The sequence shown here is derived from an EMBL/GenBank/DDBJ whole genome shotgun (WGS) entry which is preliminary data.</text>
</comment>
<accession>A0AAX2CHS2</accession>
<comment type="subcellular location">
    <subcellularLocation>
        <location evidence="1">Cell membrane</location>
        <topology evidence="1">Multi-pass membrane protein</topology>
    </subcellularLocation>
</comment>
<dbReference type="GO" id="GO:0022857">
    <property type="term" value="F:transmembrane transporter activity"/>
    <property type="evidence" value="ECO:0007669"/>
    <property type="project" value="InterPro"/>
</dbReference>
<keyword evidence="2" id="KW-1133">Transmembrane helix</keyword>
<feature type="transmembrane region" description="Helical" evidence="2">
    <location>
        <begin position="27"/>
        <end position="51"/>
    </location>
</feature>
<feature type="transmembrane region" description="Helical" evidence="2">
    <location>
        <begin position="72"/>
        <end position="91"/>
    </location>
</feature>
<protein>
    <submittedName>
        <fullName evidence="3">Major facilitator superfamily</fullName>
    </submittedName>
</protein>
<evidence type="ECO:0000256" key="1">
    <source>
        <dbReference type="ARBA" id="ARBA00004651"/>
    </source>
</evidence>
<organism evidence="3 4">
    <name type="scientific">Bacillus cytotoxicus</name>
    <dbReference type="NCBI Taxonomy" id="580165"/>
    <lineage>
        <taxon>Bacteria</taxon>
        <taxon>Bacillati</taxon>
        <taxon>Bacillota</taxon>
        <taxon>Bacilli</taxon>
        <taxon>Bacillales</taxon>
        <taxon>Bacillaceae</taxon>
        <taxon>Bacillus</taxon>
        <taxon>Bacillus cereus group</taxon>
    </lineage>
</organism>
<feature type="transmembrane region" description="Helical" evidence="2">
    <location>
        <begin position="184"/>
        <end position="203"/>
    </location>
</feature>
<keyword evidence="2" id="KW-0812">Transmembrane</keyword>
<dbReference type="GO" id="GO:0005886">
    <property type="term" value="C:plasma membrane"/>
    <property type="evidence" value="ECO:0007669"/>
    <property type="project" value="UniProtKB-SubCell"/>
</dbReference>
<gene>
    <name evidence="3" type="ORF">BCB44BAC_02453</name>
</gene>